<dbReference type="EMBL" id="BQNB010015736">
    <property type="protein sequence ID" value="GJT43515.1"/>
    <property type="molecule type" value="Genomic_DNA"/>
</dbReference>
<evidence type="ECO:0000313" key="4">
    <source>
        <dbReference type="EMBL" id="GJT43515.1"/>
    </source>
</evidence>
<evidence type="ECO:0000313" key="5">
    <source>
        <dbReference type="Proteomes" id="UP001151760"/>
    </source>
</evidence>
<keyword evidence="1" id="KW-0732">Signal</keyword>
<organism evidence="4 5">
    <name type="scientific">Tanacetum coccineum</name>
    <dbReference type="NCBI Taxonomy" id="301880"/>
    <lineage>
        <taxon>Eukaryota</taxon>
        <taxon>Viridiplantae</taxon>
        <taxon>Streptophyta</taxon>
        <taxon>Embryophyta</taxon>
        <taxon>Tracheophyta</taxon>
        <taxon>Spermatophyta</taxon>
        <taxon>Magnoliopsida</taxon>
        <taxon>eudicotyledons</taxon>
        <taxon>Gunneridae</taxon>
        <taxon>Pentapetalae</taxon>
        <taxon>asterids</taxon>
        <taxon>campanulids</taxon>
        <taxon>Asterales</taxon>
        <taxon>Asteraceae</taxon>
        <taxon>Asteroideae</taxon>
        <taxon>Anthemideae</taxon>
        <taxon>Anthemidinae</taxon>
        <taxon>Tanacetum</taxon>
    </lineage>
</organism>
<dbReference type="Pfam" id="PF07727">
    <property type="entry name" value="RVT_2"/>
    <property type="match status" value="1"/>
</dbReference>
<feature type="domain" description="Retroviral polymerase SH3-like" evidence="3">
    <location>
        <begin position="56"/>
        <end position="109"/>
    </location>
</feature>
<dbReference type="InterPro" id="IPR013103">
    <property type="entry name" value="RVT_2"/>
</dbReference>
<protein>
    <submittedName>
        <fullName evidence="4">Retrovirus-related pol polyprotein from transposon TNT 1-94</fullName>
    </submittedName>
</protein>
<dbReference type="InterPro" id="IPR057670">
    <property type="entry name" value="SH3_retrovirus"/>
</dbReference>
<evidence type="ECO:0000259" key="2">
    <source>
        <dbReference type="Pfam" id="PF07727"/>
    </source>
</evidence>
<proteinExistence type="predicted"/>
<reference evidence="4" key="1">
    <citation type="journal article" date="2022" name="Int. J. Mol. Sci.">
        <title>Draft Genome of Tanacetum Coccineum: Genomic Comparison of Closely Related Tanacetum-Family Plants.</title>
        <authorList>
            <person name="Yamashiro T."/>
            <person name="Shiraishi A."/>
            <person name="Nakayama K."/>
            <person name="Satake H."/>
        </authorList>
    </citation>
    <scope>NUCLEOTIDE SEQUENCE</scope>
</reference>
<keyword evidence="5" id="KW-1185">Reference proteome</keyword>
<dbReference type="PANTHER" id="PTHR11439:SF509">
    <property type="entry name" value="RNA-DIRECTED DNA POLYMERASE"/>
    <property type="match status" value="1"/>
</dbReference>
<evidence type="ECO:0000256" key="1">
    <source>
        <dbReference type="SAM" id="SignalP"/>
    </source>
</evidence>
<accession>A0ABQ5DWH8</accession>
<feature type="chain" id="PRO_5045474178" evidence="1">
    <location>
        <begin position="20"/>
        <end position="662"/>
    </location>
</feature>
<dbReference type="Proteomes" id="UP001151760">
    <property type="component" value="Unassembled WGS sequence"/>
</dbReference>
<dbReference type="Pfam" id="PF25597">
    <property type="entry name" value="SH3_retrovirus"/>
    <property type="match status" value="1"/>
</dbReference>
<feature type="domain" description="Reverse transcriptase Ty1/copia-type" evidence="2">
    <location>
        <begin position="299"/>
        <end position="451"/>
    </location>
</feature>
<name>A0ABQ5DWH8_9ASTR</name>
<dbReference type="CDD" id="cd09272">
    <property type="entry name" value="RNase_HI_RT_Ty1"/>
    <property type="match status" value="1"/>
</dbReference>
<gene>
    <name evidence="4" type="ORF">Tco_0952230</name>
</gene>
<evidence type="ECO:0000259" key="3">
    <source>
        <dbReference type="Pfam" id="PF25597"/>
    </source>
</evidence>
<sequence>MLIFSKAPLFLWVEAVATACYTKKRSLIHKRHNKTPYELLHNRKPDLSHLYVFGALCYPTNGTKDLGKLKPKADIRIFVGYAPVKKAYRIYNKRTRLIIETIQVTFDKLTAMASEQFSSGPEPQLLTPGTLSSGLVPNPYSPTPYVPTTKKDWDMLFQLMFDNYFNPLPSVVSPVPMVAALRPVDLTGTPSSTTIDQDAPSPNNNPFFGISIPKPNSKESSSRDVIPTNVHSVNQPHEYLSKWTKDHPLDNVIGNLSRPISTRHQLQNEALFCYFDAFLTSVEPKNYKEALKEAYRVMIITLMWIFKVKLEELGGVLKNKSRLVARGYHQEEGIDFEEYFAPVARLEDIRILIAYAAYKNMTIYQMDVKTTFLNGILREEVYVSQPDGFVDQDIPNHVYKLKKALYGLKRAPRAWYDLSSSFLLSQEFSKGAVNPTLFTRKEGKDILLISQSPRGIFLNQSKYGLEIIKKYGMETSDLVNTPMVEKSKLDTDPQGKEVDPIRYHGIIGSLMYLTASRPDLDSCIALEAFADADHASCQDTRRSTCGSMQLLGDRLVNWSSKKQKSTTISSTETEYIALSGCCAQILWMRALWPWVQQNTSTLGGKGSESFWEGGDDFGVDVLHFHTCLTDILGFLEKLEWWFEQDIDKEEERFKGDEDGGEV</sequence>
<dbReference type="PANTHER" id="PTHR11439">
    <property type="entry name" value="GAG-POL-RELATED RETROTRANSPOSON"/>
    <property type="match status" value="1"/>
</dbReference>
<feature type="signal peptide" evidence="1">
    <location>
        <begin position="1"/>
        <end position="19"/>
    </location>
</feature>
<reference evidence="4" key="2">
    <citation type="submission" date="2022-01" db="EMBL/GenBank/DDBJ databases">
        <authorList>
            <person name="Yamashiro T."/>
            <person name="Shiraishi A."/>
            <person name="Satake H."/>
            <person name="Nakayama K."/>
        </authorList>
    </citation>
    <scope>NUCLEOTIDE SEQUENCE</scope>
</reference>
<comment type="caution">
    <text evidence="4">The sequence shown here is derived from an EMBL/GenBank/DDBJ whole genome shotgun (WGS) entry which is preliminary data.</text>
</comment>